<proteinExistence type="inferred from homology"/>
<sequence>MNHRCKGRLSGRVAIVTGASRRQGIGTAICRALADEGADVFFTHWKTYDQTMEWGADHDWPTLLCEELSEKGVHADHFEGNLADPQVPSQLFDRVEAKLGVPTILINNATHSTEDGWKNLNAEGLDNHYAVNVRGTSLLCVEFAKRLDNQWRGSIVNMVSGQDKEPQPKELAYAATKGAISAFTRSLAAELSPLRITVNAVDPGPTDTGWVTEALKKELLARSPMGRLGRPEDVAKLVTFLASEDAAWITGQIIHSDGGFR</sequence>
<dbReference type="NCBIfam" id="NF009499">
    <property type="entry name" value="PRK12859.1"/>
    <property type="match status" value="1"/>
</dbReference>
<evidence type="ECO:0000256" key="2">
    <source>
        <dbReference type="ARBA" id="ARBA00023002"/>
    </source>
</evidence>
<name>A0ABV8J906_9BACL</name>
<dbReference type="PROSITE" id="PS00061">
    <property type="entry name" value="ADH_SHORT"/>
    <property type="match status" value="1"/>
</dbReference>
<dbReference type="Pfam" id="PF13561">
    <property type="entry name" value="adh_short_C2"/>
    <property type="match status" value="1"/>
</dbReference>
<keyword evidence="4" id="KW-1185">Reference proteome</keyword>
<dbReference type="PRINTS" id="PR00081">
    <property type="entry name" value="GDHRDH"/>
</dbReference>
<evidence type="ECO:0000313" key="4">
    <source>
        <dbReference type="Proteomes" id="UP001595843"/>
    </source>
</evidence>
<dbReference type="SUPFAM" id="SSF51735">
    <property type="entry name" value="NAD(P)-binding Rossmann-fold domains"/>
    <property type="match status" value="1"/>
</dbReference>
<dbReference type="InterPro" id="IPR020904">
    <property type="entry name" value="Sc_DH/Rdtase_CS"/>
</dbReference>
<dbReference type="InterPro" id="IPR002347">
    <property type="entry name" value="SDR_fam"/>
</dbReference>
<evidence type="ECO:0000256" key="1">
    <source>
        <dbReference type="ARBA" id="ARBA00006484"/>
    </source>
</evidence>
<keyword evidence="2" id="KW-0560">Oxidoreductase</keyword>
<organism evidence="3 4">
    <name type="scientific">Salinithrix halophila</name>
    <dbReference type="NCBI Taxonomy" id="1485204"/>
    <lineage>
        <taxon>Bacteria</taxon>
        <taxon>Bacillati</taxon>
        <taxon>Bacillota</taxon>
        <taxon>Bacilli</taxon>
        <taxon>Bacillales</taxon>
        <taxon>Thermoactinomycetaceae</taxon>
        <taxon>Salinithrix</taxon>
    </lineage>
</organism>
<gene>
    <name evidence="3" type="ORF">ACFOUO_00830</name>
</gene>
<protein>
    <submittedName>
        <fullName evidence="3">SDR family oxidoreductase</fullName>
    </submittedName>
</protein>
<dbReference type="EMBL" id="JBHSAP010000003">
    <property type="protein sequence ID" value="MFC4075358.1"/>
    <property type="molecule type" value="Genomic_DNA"/>
</dbReference>
<dbReference type="Proteomes" id="UP001595843">
    <property type="component" value="Unassembled WGS sequence"/>
</dbReference>
<accession>A0ABV8J906</accession>
<dbReference type="InterPro" id="IPR036291">
    <property type="entry name" value="NAD(P)-bd_dom_sf"/>
</dbReference>
<dbReference type="CDD" id="cd05233">
    <property type="entry name" value="SDR_c"/>
    <property type="match status" value="1"/>
</dbReference>
<dbReference type="PRINTS" id="PR00080">
    <property type="entry name" value="SDRFAMILY"/>
</dbReference>
<comment type="similarity">
    <text evidence="1">Belongs to the short-chain dehydrogenases/reductases (SDR) family.</text>
</comment>
<dbReference type="PANTHER" id="PTHR48107">
    <property type="entry name" value="NADPH-DEPENDENT ALDEHYDE REDUCTASE-LIKE PROTEIN, CHLOROPLASTIC-RELATED"/>
    <property type="match status" value="1"/>
</dbReference>
<evidence type="ECO:0000313" key="3">
    <source>
        <dbReference type="EMBL" id="MFC4075358.1"/>
    </source>
</evidence>
<dbReference type="Gene3D" id="3.40.50.720">
    <property type="entry name" value="NAD(P)-binding Rossmann-like Domain"/>
    <property type="match status" value="1"/>
</dbReference>
<dbReference type="NCBIfam" id="NF009389">
    <property type="entry name" value="PRK12748.1"/>
    <property type="match status" value="1"/>
</dbReference>
<comment type="caution">
    <text evidence="3">The sequence shown here is derived from an EMBL/GenBank/DDBJ whole genome shotgun (WGS) entry which is preliminary data.</text>
</comment>
<reference evidence="4" key="1">
    <citation type="journal article" date="2019" name="Int. J. Syst. Evol. Microbiol.">
        <title>The Global Catalogue of Microorganisms (GCM) 10K type strain sequencing project: providing services to taxonomists for standard genome sequencing and annotation.</title>
        <authorList>
            <consortium name="The Broad Institute Genomics Platform"/>
            <consortium name="The Broad Institute Genome Sequencing Center for Infectious Disease"/>
            <person name="Wu L."/>
            <person name="Ma J."/>
        </authorList>
    </citation>
    <scope>NUCLEOTIDE SEQUENCE [LARGE SCALE GENOMIC DNA]</scope>
    <source>
        <strain evidence="4">IBRC-M 10813</strain>
    </source>
</reference>
<dbReference type="PANTHER" id="PTHR48107:SF7">
    <property type="entry name" value="RE15974P"/>
    <property type="match status" value="1"/>
</dbReference>